<protein>
    <submittedName>
        <fullName evidence="1">Brain tumor protein</fullName>
    </submittedName>
</protein>
<accession>K1PGT2</accession>
<dbReference type="HOGENOM" id="CLU_497192_0_0_1"/>
<dbReference type="SUPFAM" id="SSF63829">
    <property type="entry name" value="Calcium-dependent phosphotriesterase"/>
    <property type="match status" value="1"/>
</dbReference>
<dbReference type="SUPFAM" id="SSF75011">
    <property type="entry name" value="3-carboxy-cis,cis-mucoante lactonizing enzyme"/>
    <property type="match status" value="1"/>
</dbReference>
<dbReference type="InterPro" id="IPR050952">
    <property type="entry name" value="TRIM-NHL_E3_ligases"/>
</dbReference>
<dbReference type="AlphaFoldDB" id="K1PGT2"/>
<dbReference type="EMBL" id="JH818680">
    <property type="protein sequence ID" value="EKC23092.1"/>
    <property type="molecule type" value="Genomic_DNA"/>
</dbReference>
<dbReference type="Gene3D" id="2.120.10.30">
    <property type="entry name" value="TolB, C-terminal domain"/>
    <property type="match status" value="1"/>
</dbReference>
<proteinExistence type="predicted"/>
<dbReference type="InterPro" id="IPR011042">
    <property type="entry name" value="6-blade_b-propeller_TolB-like"/>
</dbReference>
<dbReference type="GO" id="GO:0061630">
    <property type="term" value="F:ubiquitin protein ligase activity"/>
    <property type="evidence" value="ECO:0007669"/>
    <property type="project" value="TreeGrafter"/>
</dbReference>
<name>K1PGT2_MAGGI</name>
<evidence type="ECO:0000313" key="1">
    <source>
        <dbReference type="EMBL" id="EKC23092.1"/>
    </source>
</evidence>
<dbReference type="GO" id="GO:0000209">
    <property type="term" value="P:protein polyubiquitination"/>
    <property type="evidence" value="ECO:0007669"/>
    <property type="project" value="TreeGrafter"/>
</dbReference>
<organism evidence="1">
    <name type="scientific">Magallana gigas</name>
    <name type="common">Pacific oyster</name>
    <name type="synonym">Crassostrea gigas</name>
    <dbReference type="NCBI Taxonomy" id="29159"/>
    <lineage>
        <taxon>Eukaryota</taxon>
        <taxon>Metazoa</taxon>
        <taxon>Spiralia</taxon>
        <taxon>Lophotrochozoa</taxon>
        <taxon>Mollusca</taxon>
        <taxon>Bivalvia</taxon>
        <taxon>Autobranchia</taxon>
        <taxon>Pteriomorphia</taxon>
        <taxon>Ostreida</taxon>
        <taxon>Ostreoidea</taxon>
        <taxon>Ostreidae</taxon>
        <taxon>Magallana</taxon>
    </lineage>
</organism>
<reference evidence="1" key="1">
    <citation type="journal article" date="2012" name="Nature">
        <title>The oyster genome reveals stress adaptation and complexity of shell formation.</title>
        <authorList>
            <person name="Zhang G."/>
            <person name="Fang X."/>
            <person name="Guo X."/>
            <person name="Li L."/>
            <person name="Luo R."/>
            <person name="Xu F."/>
            <person name="Yang P."/>
            <person name="Zhang L."/>
            <person name="Wang X."/>
            <person name="Qi H."/>
            <person name="Xiong Z."/>
            <person name="Que H."/>
            <person name="Xie Y."/>
            <person name="Holland P.W."/>
            <person name="Paps J."/>
            <person name="Zhu Y."/>
            <person name="Wu F."/>
            <person name="Chen Y."/>
            <person name="Wang J."/>
            <person name="Peng C."/>
            <person name="Meng J."/>
            <person name="Yang L."/>
            <person name="Liu J."/>
            <person name="Wen B."/>
            <person name="Zhang N."/>
            <person name="Huang Z."/>
            <person name="Zhu Q."/>
            <person name="Feng Y."/>
            <person name="Mount A."/>
            <person name="Hedgecock D."/>
            <person name="Xu Z."/>
            <person name="Liu Y."/>
            <person name="Domazet-Loso T."/>
            <person name="Du Y."/>
            <person name="Sun X."/>
            <person name="Zhang S."/>
            <person name="Liu B."/>
            <person name="Cheng P."/>
            <person name="Jiang X."/>
            <person name="Li J."/>
            <person name="Fan D."/>
            <person name="Wang W."/>
            <person name="Fu W."/>
            <person name="Wang T."/>
            <person name="Wang B."/>
            <person name="Zhang J."/>
            <person name="Peng Z."/>
            <person name="Li Y."/>
            <person name="Li N."/>
            <person name="Wang J."/>
            <person name="Chen M."/>
            <person name="He Y."/>
            <person name="Tan F."/>
            <person name="Song X."/>
            <person name="Zheng Q."/>
            <person name="Huang R."/>
            <person name="Yang H."/>
            <person name="Du X."/>
            <person name="Chen L."/>
            <person name="Yang M."/>
            <person name="Gaffney P.M."/>
            <person name="Wang S."/>
            <person name="Luo L."/>
            <person name="She Z."/>
            <person name="Ming Y."/>
            <person name="Huang W."/>
            <person name="Zhang S."/>
            <person name="Huang B."/>
            <person name="Zhang Y."/>
            <person name="Qu T."/>
            <person name="Ni P."/>
            <person name="Miao G."/>
            <person name="Wang J."/>
            <person name="Wang Q."/>
            <person name="Steinberg C.E."/>
            <person name="Wang H."/>
            <person name="Li N."/>
            <person name="Qian L."/>
            <person name="Zhang G."/>
            <person name="Li Y."/>
            <person name="Yang H."/>
            <person name="Liu X."/>
            <person name="Wang J."/>
            <person name="Yin Y."/>
            <person name="Wang J."/>
        </authorList>
    </citation>
    <scope>NUCLEOTIDE SEQUENCE [LARGE SCALE GENOMIC DNA]</scope>
    <source>
        <strain evidence="1">05x7-T-G4-1.051#20</strain>
    </source>
</reference>
<sequence length="548" mass="62313">MLKKAQRLKDRLHNGFGGFNFKHRCSKQRRYCYSTERYELRYEQSAINPVQFLREKSHIPQICDSPHLTIHTNHLSINNAINTKDVLESLIDIKMRDGEKRHFKNERLLKLMTGVELHQSLSVKDARHCDHISCVTSDRVWISYRDHLMLINTKGDTLYSLNKLSNYSDGFHTVNKENELIFIGNGCITKLSRDMKTATTFIETKDSPWRPRCVYCSPSTGDLLVGVYRYLEEKETGKVTRYNQIGKLTQTVFTDNTGNNLYKSQRYITENNNGDVVVSDINIGVVVTDCVGRHCFSYTGHPPEIGLIPYGICTDVLSHILVCDGKANTVQMIDRDDAKWQYVKWPFSTTNQTSTWRPRCVCWSPFTGDLLVGMYIEEPNIGKVTRYNQSGELAQTIQYNDNELELYRGPRFITENNNGDIVVCDDDALVVTDRDGRHRFSYTGHPLGSGLLPGGICTNALSHIFVCDSISKTVHMIDKDGQFLLHVMEPQEEDEPCSLGYDVHTQSLWVGTLYNNTLSIYTFSDQDTVTNELPPSPGEDVLIGAGSV</sequence>
<dbReference type="GO" id="GO:0043161">
    <property type="term" value="P:proteasome-mediated ubiquitin-dependent protein catabolic process"/>
    <property type="evidence" value="ECO:0007669"/>
    <property type="project" value="TreeGrafter"/>
</dbReference>
<dbReference type="InParanoid" id="K1PGT2"/>
<dbReference type="PANTHER" id="PTHR24104">
    <property type="entry name" value="E3 UBIQUITIN-PROTEIN LIGASE NHLRC1-RELATED"/>
    <property type="match status" value="1"/>
</dbReference>
<dbReference type="PANTHER" id="PTHR24104:SF50">
    <property type="entry name" value="SMP-30_GLUCONOLACTONASE_LRE-LIKE REGION DOMAIN-CONTAINING PROTEIN"/>
    <property type="match status" value="1"/>
</dbReference>
<gene>
    <name evidence="1" type="ORF">CGI_10000558</name>
</gene>